<comment type="function">
    <text evidence="2">Catalyzes the reduction of dTDP-6-deoxy-L-lyxo-4-hexulose to yield dTDP-L-rhamnose.</text>
</comment>
<dbReference type="PANTHER" id="PTHR10491">
    <property type="entry name" value="DTDP-4-DEHYDRORHAMNOSE REDUCTASE"/>
    <property type="match status" value="1"/>
</dbReference>
<protein>
    <recommendedName>
        <fullName evidence="2">dTDP-4-dehydrorhamnose reductase</fullName>
        <ecNumber evidence="2">1.1.1.133</ecNumber>
    </recommendedName>
</protein>
<name>A0A0G1L346_9BACT</name>
<dbReference type="Gene3D" id="3.90.25.10">
    <property type="entry name" value="UDP-galactose 4-epimerase, domain 1"/>
    <property type="match status" value="1"/>
</dbReference>
<evidence type="ECO:0000256" key="1">
    <source>
        <dbReference type="ARBA" id="ARBA00010944"/>
    </source>
</evidence>
<dbReference type="Gene3D" id="3.40.50.720">
    <property type="entry name" value="NAD(P)-binding Rossmann-like Domain"/>
    <property type="match status" value="1"/>
</dbReference>
<dbReference type="Pfam" id="PF04321">
    <property type="entry name" value="RmlD_sub_bind"/>
    <property type="match status" value="1"/>
</dbReference>
<dbReference type="EC" id="1.1.1.133" evidence="2"/>
<dbReference type="GO" id="GO:0019305">
    <property type="term" value="P:dTDP-rhamnose biosynthetic process"/>
    <property type="evidence" value="ECO:0007669"/>
    <property type="project" value="UniProtKB-UniPathway"/>
</dbReference>
<proteinExistence type="inferred from homology"/>
<dbReference type="GO" id="GO:0008831">
    <property type="term" value="F:dTDP-4-dehydrorhamnose reductase activity"/>
    <property type="evidence" value="ECO:0007669"/>
    <property type="project" value="UniProtKB-EC"/>
</dbReference>
<sequence>EEAVREQMEDFLVFRLSWLFGEGQNNFLYKLTRWAEGKKSIQVVDDEISAPAFTEDVVKVVLLALERGLKGTYHLANSGHCSRYELAKYYFDRIGVSRKIIPVSSVTFQTKAKRPVFSPMSPAKICRRLNISIPTWQDAVERFAITQRENKAFKGVFCP</sequence>
<comment type="similarity">
    <text evidence="1 2">Belongs to the dTDP-4-dehydrorhamnose reductase family.</text>
</comment>
<reference evidence="4 5" key="1">
    <citation type="journal article" date="2015" name="Nature">
        <title>rRNA introns, odd ribosomes, and small enigmatic genomes across a large radiation of phyla.</title>
        <authorList>
            <person name="Brown C.T."/>
            <person name="Hug L.A."/>
            <person name="Thomas B.C."/>
            <person name="Sharon I."/>
            <person name="Castelle C.J."/>
            <person name="Singh A."/>
            <person name="Wilkins M.J."/>
            <person name="Williams K.H."/>
            <person name="Banfield J.F."/>
        </authorList>
    </citation>
    <scope>NUCLEOTIDE SEQUENCE [LARGE SCALE GENOMIC DNA]</scope>
</reference>
<dbReference type="EMBL" id="LCKF01000043">
    <property type="protein sequence ID" value="KKT90130.1"/>
    <property type="molecule type" value="Genomic_DNA"/>
</dbReference>
<comment type="pathway">
    <text evidence="2">Carbohydrate biosynthesis; dTDP-L-rhamnose biosynthesis.</text>
</comment>
<evidence type="ECO:0000313" key="4">
    <source>
        <dbReference type="EMBL" id="KKT90130.1"/>
    </source>
</evidence>
<dbReference type="SUPFAM" id="SSF51735">
    <property type="entry name" value="NAD(P)-binding Rossmann-fold domains"/>
    <property type="match status" value="1"/>
</dbReference>
<dbReference type="AlphaFoldDB" id="A0A0G1L346"/>
<dbReference type="InterPro" id="IPR036291">
    <property type="entry name" value="NAD(P)-bd_dom_sf"/>
</dbReference>
<dbReference type="InterPro" id="IPR029903">
    <property type="entry name" value="RmlD-like-bd"/>
</dbReference>
<evidence type="ECO:0000256" key="2">
    <source>
        <dbReference type="RuleBase" id="RU364082"/>
    </source>
</evidence>
<keyword evidence="2" id="KW-0560">Oxidoreductase</keyword>
<comment type="caution">
    <text evidence="4">The sequence shown here is derived from an EMBL/GenBank/DDBJ whole genome shotgun (WGS) entry which is preliminary data.</text>
</comment>
<keyword evidence="2" id="KW-0521">NADP</keyword>
<accession>A0A0G1L346</accession>
<dbReference type="InterPro" id="IPR005913">
    <property type="entry name" value="dTDP_dehydrorham_reduct"/>
</dbReference>
<evidence type="ECO:0000259" key="3">
    <source>
        <dbReference type="Pfam" id="PF04321"/>
    </source>
</evidence>
<dbReference type="GO" id="GO:0005829">
    <property type="term" value="C:cytosol"/>
    <property type="evidence" value="ECO:0007669"/>
    <property type="project" value="TreeGrafter"/>
</dbReference>
<dbReference type="Proteomes" id="UP000033966">
    <property type="component" value="Unassembled WGS sequence"/>
</dbReference>
<organism evidence="4 5">
    <name type="scientific">Candidatus Jorgensenbacteria bacterium GW2011_GWA2_45_13</name>
    <dbReference type="NCBI Taxonomy" id="1618662"/>
    <lineage>
        <taxon>Bacteria</taxon>
        <taxon>Candidatus Joergenseniibacteriota</taxon>
    </lineage>
</organism>
<feature type="domain" description="RmlD-like substrate binding" evidence="3">
    <location>
        <begin position="1"/>
        <end position="144"/>
    </location>
</feature>
<feature type="non-terminal residue" evidence="4">
    <location>
        <position position="1"/>
    </location>
</feature>
<dbReference type="PANTHER" id="PTHR10491:SF4">
    <property type="entry name" value="METHIONINE ADENOSYLTRANSFERASE 2 SUBUNIT BETA"/>
    <property type="match status" value="1"/>
</dbReference>
<gene>
    <name evidence="4" type="ORF">UW92_C0043G0001</name>
</gene>
<evidence type="ECO:0000313" key="5">
    <source>
        <dbReference type="Proteomes" id="UP000033966"/>
    </source>
</evidence>
<dbReference type="UniPathway" id="UPA00124"/>